<feature type="region of interest" description="Disordered" evidence="2">
    <location>
        <begin position="758"/>
        <end position="792"/>
    </location>
</feature>
<feature type="disulfide bond" evidence="1">
    <location>
        <begin position="1083"/>
        <end position="1092"/>
    </location>
</feature>
<feature type="compositionally biased region" description="Polar residues" evidence="2">
    <location>
        <begin position="541"/>
        <end position="562"/>
    </location>
</feature>
<evidence type="ECO:0000259" key="4">
    <source>
        <dbReference type="PROSITE" id="PS50026"/>
    </source>
</evidence>
<evidence type="ECO:0000256" key="3">
    <source>
        <dbReference type="SAM" id="Phobius"/>
    </source>
</evidence>
<dbReference type="PROSITE" id="PS50026">
    <property type="entry name" value="EGF_3"/>
    <property type="match status" value="1"/>
</dbReference>
<dbReference type="Pfam" id="PF23106">
    <property type="entry name" value="EGF_Teneurin"/>
    <property type="match status" value="1"/>
</dbReference>
<proteinExistence type="predicted"/>
<feature type="region of interest" description="Disordered" evidence="2">
    <location>
        <begin position="339"/>
        <end position="406"/>
    </location>
</feature>
<organism evidence="5 6">
    <name type="scientific">Haemonchus contortus</name>
    <name type="common">Barber pole worm</name>
    <dbReference type="NCBI Taxonomy" id="6289"/>
    <lineage>
        <taxon>Eukaryota</taxon>
        <taxon>Metazoa</taxon>
        <taxon>Ecdysozoa</taxon>
        <taxon>Nematoda</taxon>
        <taxon>Chromadorea</taxon>
        <taxon>Rhabditida</taxon>
        <taxon>Rhabditina</taxon>
        <taxon>Rhabditomorpha</taxon>
        <taxon>Strongyloidea</taxon>
        <taxon>Trichostrongylidae</taxon>
        <taxon>Haemonchus</taxon>
    </lineage>
</organism>
<feature type="transmembrane region" description="Helical" evidence="3">
    <location>
        <begin position="1332"/>
        <end position="1351"/>
    </location>
</feature>
<feature type="region of interest" description="Disordered" evidence="2">
    <location>
        <begin position="279"/>
        <end position="315"/>
    </location>
</feature>
<reference evidence="6" key="1">
    <citation type="submission" date="2020-12" db="UniProtKB">
        <authorList>
            <consortium name="WormBaseParasite"/>
        </authorList>
    </citation>
    <scope>IDENTIFICATION</scope>
    <source>
        <strain evidence="6">MHco3</strain>
    </source>
</reference>
<evidence type="ECO:0000256" key="1">
    <source>
        <dbReference type="PROSITE-ProRule" id="PRU00076"/>
    </source>
</evidence>
<feature type="transmembrane region" description="Helical" evidence="3">
    <location>
        <begin position="1115"/>
        <end position="1134"/>
    </location>
</feature>
<feature type="compositionally biased region" description="Polar residues" evidence="2">
    <location>
        <begin position="339"/>
        <end position="381"/>
    </location>
</feature>
<feature type="compositionally biased region" description="Low complexity" evidence="2">
    <location>
        <begin position="467"/>
        <end position="481"/>
    </location>
</feature>
<feature type="transmembrane region" description="Helical" evidence="3">
    <location>
        <begin position="1155"/>
        <end position="1176"/>
    </location>
</feature>
<feature type="compositionally biased region" description="Polar residues" evidence="2">
    <location>
        <begin position="110"/>
        <end position="123"/>
    </location>
</feature>
<protein>
    <submittedName>
        <fullName evidence="6">EGF-like domain-containing protein</fullName>
    </submittedName>
</protein>
<dbReference type="WBParaSite" id="HCON_00106010-00002">
    <property type="protein sequence ID" value="HCON_00106010-00002"/>
    <property type="gene ID" value="HCON_00106010"/>
</dbReference>
<dbReference type="CDD" id="cd06174">
    <property type="entry name" value="MFS"/>
    <property type="match status" value="1"/>
</dbReference>
<feature type="compositionally biased region" description="Low complexity" evidence="2">
    <location>
        <begin position="83"/>
        <end position="109"/>
    </location>
</feature>
<feature type="compositionally biased region" description="Low complexity" evidence="2">
    <location>
        <begin position="156"/>
        <end position="170"/>
    </location>
</feature>
<keyword evidence="1" id="KW-1015">Disulfide bond</keyword>
<comment type="caution">
    <text evidence="1">Lacks conserved residue(s) required for the propagation of feature annotation.</text>
</comment>
<feature type="transmembrane region" description="Helical" evidence="3">
    <location>
        <begin position="1231"/>
        <end position="1254"/>
    </location>
</feature>
<feature type="region of interest" description="Disordered" evidence="2">
    <location>
        <begin position="455"/>
        <end position="502"/>
    </location>
</feature>
<dbReference type="OMA" id="FQYLEYE"/>
<keyword evidence="3" id="KW-0812">Transmembrane</keyword>
<feature type="compositionally biased region" description="Low complexity" evidence="2">
    <location>
        <begin position="382"/>
        <end position="394"/>
    </location>
</feature>
<keyword evidence="5" id="KW-1185">Reference proteome</keyword>
<evidence type="ECO:0000256" key="2">
    <source>
        <dbReference type="SAM" id="MobiDB-lite"/>
    </source>
</evidence>
<dbReference type="CDD" id="cd00054">
    <property type="entry name" value="EGF_CA"/>
    <property type="match status" value="1"/>
</dbReference>
<name>A0A7I4YJY6_HAECO</name>
<dbReference type="PROSITE" id="PS01186">
    <property type="entry name" value="EGF_2"/>
    <property type="match status" value="1"/>
</dbReference>
<sequence length="1613" mass="176637">MIESSETTPPAFFTYIMYNITKKNPTFEGDESSSTSENAEESQTAHSMHSAEKTLVPTEAKHSATSGAYTTVLPKGSETMPQSSSTSDDSAISNSATLTRNTDSTDTTLPITSPGTKNQSLTIRETRTTSKHISLKAAKSYRSTVAGEHRTDTVTSSLSSLDSGESSKNSELTNAEQPTTSRADATVTTTSAKSKEHLFLANGASAVRRSTTAEPPGNTNTRIHHASSVTMSVSSAYTIHSTEKAAEGAKTEHPRTSSDTTLDANFVRTHEWPTIQKTGAISNLTISESTEGTKTALTSRRGEPRGNSSSAHGRKYLIWEQPAENTNTDAGIHHTTSVTMPVSSAQSTHSTSEASELADTEQSPTSDNSADLFTTFKTTRQSPSAHSSSASGGSTALERARSTTTNKYHTSIATMSVPPHRTVKSTMKPSDLSEFMQSTGKAAGRTAVVTRSVTTPSPTSLYNASITSKSPSVKPTKSVTTGKYHTPSVASSDPSSLSTYSTENISGPIEVEEPAASTYTETMVTSTATSRQPSLVYRPNLSENSAGLEQEEGTSTVTGRTKTMPQSTLVASILTETPPLEPGTVAKKHDVNTATTSLPPSHSVKSSKTPSELGEPKQQIMTSSVDATLGAPNYGPVSQWFSVYTTATTKEAKTKFPGRSTRNTDTTKSTESYTATSQPKIYKAGVISMITSLGAAKSTTTSTMAGEHHATAASLLSSYRSVGSSKNLQDLKEAEQALTNTTYKRSSPSPFFRRADYQKKSTEMESASKFSTREYRTTTTTSLLPQHHARSTENPIRLARPEHSTTSADADSYYADTVGTSQFVTPVTTATSITSDAKDTEEAATTTNATTVITRSKAMPHSYPIPSARIGKKSTTLVKNTSTSTDAETLISSTESVSRLRSYGDVYEKQTAKVTKAKSAVTSEMEAPAKIEEATPRHHGDVQCNLNIFSLYNLNDYLNGFGFNQTVDAGETIGIGCQSSGEHKNITLICGKTGLFDPDPSKLNCSSDIKTPMTTRELKSCEQCDAYGTESCEMKADGVVCHCYEHWSGKTCWRAADQCEITPLQCGKHGVCRSEVDYASCACDYGFTGEHCSVTKAKTTIISPHKSSGHLASEASVFVLTWYDIVILVIKAVLLIHSPSDGQDPQTHYQNCRSFVITVAGFLALFFRHPTLFSLSDIECQWVFYIITSCCSLGIAFFAMEAMNAYELYRLKQLNSWTTLFPEHQRSHALLAFRTSFPVVAIATAILVILTPNYKQAVTSWSCLGRFSYETMDLWSPMVLIQMCIALIASAFSYRGLFLRKNLPHLLQKVDAHLEKVPARRRNESKKCERDLIFTAIGPWLLLFYWLTLTLSNDFVAVHDTGFLAVTFAVLYGSCNFLQAVFTTPVEYSNFMWYVMRFFPALYAPKFDPVTMFSRDEVLEVFRQRKIDAEKGKISKVKGFLIWNSTYPDYLPIYARSKILKDWNHLYMNARNSGMTKMEACNNKKLEQDFIEVLQNSFLPRGLKRRNTETRNSTEIADSHFPVCSVSSIDKQGNITHVDVLKALPDVEFEEEHLSVTDDFNNNFIRYGSDRNCEWAMTRKEKIKTVAQAQADVVWDMVVQNYDIIQCSKALRI</sequence>
<feature type="transmembrane region" description="Helical" evidence="3">
    <location>
        <begin position="1182"/>
        <end position="1200"/>
    </location>
</feature>
<feature type="transmembrane region" description="Helical" evidence="3">
    <location>
        <begin position="1274"/>
        <end position="1294"/>
    </location>
</feature>
<feature type="region of interest" description="Disordered" evidence="2">
    <location>
        <begin position="25"/>
        <end position="225"/>
    </location>
</feature>
<accession>A0A7I4YJY6</accession>
<keyword evidence="3" id="KW-1133">Transmembrane helix</keyword>
<keyword evidence="1" id="KW-0245">EGF-like domain</keyword>
<dbReference type="Gene3D" id="2.10.25.10">
    <property type="entry name" value="Laminin"/>
    <property type="match status" value="1"/>
</dbReference>
<feature type="region of interest" description="Disordered" evidence="2">
    <location>
        <begin position="525"/>
        <end position="562"/>
    </location>
</feature>
<feature type="compositionally biased region" description="Low complexity" evidence="2">
    <location>
        <begin position="179"/>
        <end position="192"/>
    </location>
</feature>
<dbReference type="PROSITE" id="PS00022">
    <property type="entry name" value="EGF_1"/>
    <property type="match status" value="1"/>
</dbReference>
<dbReference type="InterPro" id="IPR000742">
    <property type="entry name" value="EGF"/>
</dbReference>
<feature type="compositionally biased region" description="Polar residues" evidence="2">
    <location>
        <begin position="279"/>
        <end position="298"/>
    </location>
</feature>
<keyword evidence="3" id="KW-0472">Membrane</keyword>
<feature type="region of interest" description="Disordered" evidence="2">
    <location>
        <begin position="242"/>
        <end position="264"/>
    </location>
</feature>
<evidence type="ECO:0000313" key="6">
    <source>
        <dbReference type="WBParaSite" id="HCON_00106010-00002"/>
    </source>
</evidence>
<feature type="compositionally biased region" description="Basic and acidic residues" evidence="2">
    <location>
        <begin position="242"/>
        <end position="256"/>
    </location>
</feature>
<feature type="domain" description="EGF-like" evidence="4">
    <location>
        <begin position="1055"/>
        <end position="1093"/>
    </location>
</feature>
<feature type="compositionally biased region" description="Low complexity" evidence="2">
    <location>
        <begin position="488"/>
        <end position="501"/>
    </location>
</feature>
<feature type="compositionally biased region" description="Polar residues" evidence="2">
    <location>
        <begin position="208"/>
        <end position="225"/>
    </location>
</feature>
<feature type="transmembrane region" description="Helical" evidence="3">
    <location>
        <begin position="1363"/>
        <end position="1382"/>
    </location>
</feature>
<evidence type="ECO:0000313" key="5">
    <source>
        <dbReference type="Proteomes" id="UP000025227"/>
    </source>
</evidence>
<feature type="compositionally biased region" description="Polar residues" evidence="2">
    <location>
        <begin position="593"/>
        <end position="610"/>
    </location>
</feature>
<dbReference type="Proteomes" id="UP000025227">
    <property type="component" value="Unplaced"/>
</dbReference>
<feature type="region of interest" description="Disordered" evidence="2">
    <location>
        <begin position="593"/>
        <end position="620"/>
    </location>
</feature>